<dbReference type="AlphaFoldDB" id="A0A956LZU4"/>
<keyword evidence="5 9" id="KW-0560">Oxidoreductase</keyword>
<evidence type="ECO:0000256" key="3">
    <source>
        <dbReference type="ARBA" id="ARBA00022723"/>
    </source>
</evidence>
<feature type="domain" description="Alcohol dehydrogenase-like N-terminal" evidence="8">
    <location>
        <begin position="30"/>
        <end position="138"/>
    </location>
</feature>
<evidence type="ECO:0000313" key="10">
    <source>
        <dbReference type="Proteomes" id="UP000697710"/>
    </source>
</evidence>
<name>A0A956LZU4_UNCEI</name>
<dbReference type="EC" id="1.1.1.368" evidence="9"/>
<dbReference type="Proteomes" id="UP000697710">
    <property type="component" value="Unassembled WGS sequence"/>
</dbReference>
<sequence>MAVPSTLQAWQMTSPERPLELRELPIPALGPGELLIEVAGCGLCHTDLSFLYGGVRTKKEPPLTLGHEFSGTVVATGAGATLTVGQTVLVPAVLPCGECELCETGHGRACREQIMPGNDLDGGFATHAVVPGRFVCPVDPGSFELWELGVVADAVSTPYQAMERAEVAASDVVIVLGVGGIGTYAVQIAAARGAHVVAVDIDAGKLERLRSFGAETCVDVNGLDTRAAKDAVRQAVVGLGVSRHAWKVFEMSGTSAGQALAYELLTFGGIVGFIGFTPEKIPVRLGNLMAFDAMVFGNWGCLPEHYPPALSLVLSGAVQIRPFIERFPLSDINEVLERARHHQLSARAVLVP</sequence>
<evidence type="ECO:0000259" key="8">
    <source>
        <dbReference type="Pfam" id="PF08240"/>
    </source>
</evidence>
<dbReference type="Pfam" id="PF00107">
    <property type="entry name" value="ADH_zinc_N"/>
    <property type="match status" value="1"/>
</dbReference>
<dbReference type="Gene3D" id="3.90.180.10">
    <property type="entry name" value="Medium-chain alcohol dehydrogenases, catalytic domain"/>
    <property type="match status" value="1"/>
</dbReference>
<dbReference type="InterPro" id="IPR036291">
    <property type="entry name" value="NAD(P)-bd_dom_sf"/>
</dbReference>
<dbReference type="GO" id="GO:0004022">
    <property type="term" value="F:alcohol dehydrogenase (NAD+) activity"/>
    <property type="evidence" value="ECO:0007669"/>
    <property type="project" value="TreeGrafter"/>
</dbReference>
<reference evidence="9" key="2">
    <citation type="journal article" date="2021" name="Microbiome">
        <title>Successional dynamics and alternative stable states in a saline activated sludge microbial community over 9 years.</title>
        <authorList>
            <person name="Wang Y."/>
            <person name="Ye J."/>
            <person name="Ju F."/>
            <person name="Liu L."/>
            <person name="Boyd J.A."/>
            <person name="Deng Y."/>
            <person name="Parks D.H."/>
            <person name="Jiang X."/>
            <person name="Yin X."/>
            <person name="Woodcroft B.J."/>
            <person name="Tyson G.W."/>
            <person name="Hugenholtz P."/>
            <person name="Polz M.F."/>
            <person name="Zhang T."/>
        </authorList>
    </citation>
    <scope>NUCLEOTIDE SEQUENCE</scope>
    <source>
        <strain evidence="9">HKST-UBA01</strain>
    </source>
</reference>
<dbReference type="EMBL" id="JAGQHR010000136">
    <property type="protein sequence ID" value="MCA9727265.1"/>
    <property type="molecule type" value="Genomic_DNA"/>
</dbReference>
<evidence type="ECO:0000256" key="4">
    <source>
        <dbReference type="ARBA" id="ARBA00022833"/>
    </source>
</evidence>
<dbReference type="GO" id="GO:0005737">
    <property type="term" value="C:cytoplasm"/>
    <property type="evidence" value="ECO:0007669"/>
    <property type="project" value="TreeGrafter"/>
</dbReference>
<dbReference type="InterPro" id="IPR002328">
    <property type="entry name" value="ADH_Zn_CS"/>
</dbReference>
<dbReference type="InterPro" id="IPR011032">
    <property type="entry name" value="GroES-like_sf"/>
</dbReference>
<dbReference type="NCBIfam" id="TIGR03201">
    <property type="entry name" value="dearomat_had"/>
    <property type="match status" value="1"/>
</dbReference>
<evidence type="ECO:0000256" key="6">
    <source>
        <dbReference type="RuleBase" id="RU361277"/>
    </source>
</evidence>
<dbReference type="CDD" id="cd08254">
    <property type="entry name" value="hydroxyacyl_CoA_DH"/>
    <property type="match status" value="1"/>
</dbReference>
<dbReference type="InterPro" id="IPR013149">
    <property type="entry name" value="ADH-like_C"/>
</dbReference>
<reference evidence="9" key="1">
    <citation type="submission" date="2020-04" db="EMBL/GenBank/DDBJ databases">
        <authorList>
            <person name="Zhang T."/>
        </authorList>
    </citation>
    <scope>NUCLEOTIDE SEQUENCE</scope>
    <source>
        <strain evidence="9">HKST-UBA01</strain>
    </source>
</reference>
<dbReference type="SUPFAM" id="SSF50129">
    <property type="entry name" value="GroES-like"/>
    <property type="match status" value="1"/>
</dbReference>
<dbReference type="InterPro" id="IPR017614">
    <property type="entry name" value="Dearomat_deydrogenase"/>
</dbReference>
<comment type="caution">
    <text evidence="9">The sequence shown here is derived from an EMBL/GenBank/DDBJ whole genome shotgun (WGS) entry which is preliminary data.</text>
</comment>
<accession>A0A956LZU4</accession>
<evidence type="ECO:0000256" key="5">
    <source>
        <dbReference type="ARBA" id="ARBA00023002"/>
    </source>
</evidence>
<dbReference type="Gene3D" id="3.40.50.720">
    <property type="entry name" value="NAD(P)-binding Rossmann-like Domain"/>
    <property type="match status" value="1"/>
</dbReference>
<keyword evidence="4 6" id="KW-0862">Zinc</keyword>
<comment type="cofactor">
    <cofactor evidence="1 6">
        <name>Zn(2+)</name>
        <dbReference type="ChEBI" id="CHEBI:29105"/>
    </cofactor>
</comment>
<evidence type="ECO:0000256" key="1">
    <source>
        <dbReference type="ARBA" id="ARBA00001947"/>
    </source>
</evidence>
<gene>
    <name evidence="9" type="primary">had</name>
    <name evidence="9" type="ORF">KC729_06245</name>
</gene>
<protein>
    <submittedName>
        <fullName evidence="9">6-hydroxycyclohex-1-ene-1-carbonyl-CoA dehydrogenase</fullName>
        <ecNumber evidence="9">1.1.1.368</ecNumber>
    </submittedName>
</protein>
<evidence type="ECO:0000259" key="7">
    <source>
        <dbReference type="Pfam" id="PF00107"/>
    </source>
</evidence>
<dbReference type="PROSITE" id="PS00059">
    <property type="entry name" value="ADH_ZINC"/>
    <property type="match status" value="1"/>
</dbReference>
<proteinExistence type="inferred from homology"/>
<dbReference type="Pfam" id="PF08240">
    <property type="entry name" value="ADH_N"/>
    <property type="match status" value="1"/>
</dbReference>
<feature type="domain" description="Alcohol dehydrogenase-like C-terminal" evidence="7">
    <location>
        <begin position="180"/>
        <end position="313"/>
    </location>
</feature>
<evidence type="ECO:0000256" key="2">
    <source>
        <dbReference type="ARBA" id="ARBA00008072"/>
    </source>
</evidence>
<dbReference type="GO" id="GO:0008270">
    <property type="term" value="F:zinc ion binding"/>
    <property type="evidence" value="ECO:0007669"/>
    <property type="project" value="InterPro"/>
</dbReference>
<dbReference type="PANTHER" id="PTHR42940">
    <property type="entry name" value="ALCOHOL DEHYDROGENASE 1-RELATED"/>
    <property type="match status" value="1"/>
</dbReference>
<dbReference type="SUPFAM" id="SSF51735">
    <property type="entry name" value="NAD(P)-binding Rossmann-fold domains"/>
    <property type="match status" value="1"/>
</dbReference>
<keyword evidence="3 6" id="KW-0479">Metal-binding</keyword>
<dbReference type="InterPro" id="IPR013154">
    <property type="entry name" value="ADH-like_N"/>
</dbReference>
<organism evidence="9 10">
    <name type="scientific">Eiseniibacteriota bacterium</name>
    <dbReference type="NCBI Taxonomy" id="2212470"/>
    <lineage>
        <taxon>Bacteria</taxon>
        <taxon>Candidatus Eiseniibacteriota</taxon>
    </lineage>
</organism>
<evidence type="ECO:0000313" key="9">
    <source>
        <dbReference type="EMBL" id="MCA9727265.1"/>
    </source>
</evidence>
<comment type="similarity">
    <text evidence="2 6">Belongs to the zinc-containing alcohol dehydrogenase family.</text>
</comment>
<dbReference type="PANTHER" id="PTHR42940:SF8">
    <property type="entry name" value="VACUOLAR PROTEIN SORTING-ASSOCIATED PROTEIN 11"/>
    <property type="match status" value="1"/>
</dbReference>